<name>A0A835KUJ5_9POAL</name>
<reference evidence="1" key="1">
    <citation type="submission" date="2020-07" db="EMBL/GenBank/DDBJ databases">
        <title>Genome sequence and genetic diversity analysis of an under-domesticated orphan crop, white fonio (Digitaria exilis).</title>
        <authorList>
            <person name="Bennetzen J.L."/>
            <person name="Chen S."/>
            <person name="Ma X."/>
            <person name="Wang X."/>
            <person name="Yssel A.E.J."/>
            <person name="Chaluvadi S.R."/>
            <person name="Johnson M."/>
            <person name="Gangashetty P."/>
            <person name="Hamidou F."/>
            <person name="Sanogo M.D."/>
            <person name="Zwaenepoel A."/>
            <person name="Wallace J."/>
            <person name="Van De Peer Y."/>
            <person name="Van Deynze A."/>
        </authorList>
    </citation>
    <scope>NUCLEOTIDE SEQUENCE</scope>
    <source>
        <tissue evidence="1">Leaves</tissue>
    </source>
</reference>
<dbReference type="OrthoDB" id="611282at2759"/>
<evidence type="ECO:0000313" key="2">
    <source>
        <dbReference type="Proteomes" id="UP000636709"/>
    </source>
</evidence>
<protein>
    <submittedName>
        <fullName evidence="1">Uncharacterized protein</fullName>
    </submittedName>
</protein>
<dbReference type="Proteomes" id="UP000636709">
    <property type="component" value="Unassembled WGS sequence"/>
</dbReference>
<comment type="caution">
    <text evidence="1">The sequence shown here is derived from an EMBL/GenBank/DDBJ whole genome shotgun (WGS) entry which is preliminary data.</text>
</comment>
<dbReference type="AlphaFoldDB" id="A0A835KUJ5"/>
<dbReference type="PANTHER" id="PTHR38926:SF77">
    <property type="entry name" value="OS08G0195000 PROTEIN"/>
    <property type="match status" value="1"/>
</dbReference>
<proteinExistence type="predicted"/>
<accession>A0A835KUJ5</accession>
<keyword evidence="2" id="KW-1185">Reference proteome</keyword>
<dbReference type="EMBL" id="JACEFO010000338">
    <property type="protein sequence ID" value="KAF8775011.1"/>
    <property type="molecule type" value="Genomic_DNA"/>
</dbReference>
<dbReference type="PANTHER" id="PTHR38926">
    <property type="entry name" value="F-BOX DOMAIN CONTAINING PROTEIN, EXPRESSED"/>
    <property type="match status" value="1"/>
</dbReference>
<sequence>MEQARVGGANNVLTAEIPASFAALMNLRVGNEQKLLVLWCCLWLVGAGLVCRSWLEAAKVPELWRSVFIIGQPEMDDDVMCAMAKVAVDRYGGQLEKFVGKDFGTDEILKYIGDRYMVDVILRKVHQHHKSTFQYIFFPTSNV</sequence>
<gene>
    <name evidence="1" type="ORF">HU200_005060</name>
</gene>
<organism evidence="1 2">
    <name type="scientific">Digitaria exilis</name>
    <dbReference type="NCBI Taxonomy" id="1010633"/>
    <lineage>
        <taxon>Eukaryota</taxon>
        <taxon>Viridiplantae</taxon>
        <taxon>Streptophyta</taxon>
        <taxon>Embryophyta</taxon>
        <taxon>Tracheophyta</taxon>
        <taxon>Spermatophyta</taxon>
        <taxon>Magnoliopsida</taxon>
        <taxon>Liliopsida</taxon>
        <taxon>Poales</taxon>
        <taxon>Poaceae</taxon>
        <taxon>PACMAD clade</taxon>
        <taxon>Panicoideae</taxon>
        <taxon>Panicodae</taxon>
        <taxon>Paniceae</taxon>
        <taxon>Anthephorinae</taxon>
        <taxon>Digitaria</taxon>
    </lineage>
</organism>
<evidence type="ECO:0000313" key="1">
    <source>
        <dbReference type="EMBL" id="KAF8775011.1"/>
    </source>
</evidence>